<sequence length="93" mass="10029">MDGLFKISSIFFSSSFSVVPLVLAAGAAGALELMSELVVSSGSSPSSIRICASLRSLKYFISRSYCRTVRERFAANRLIIFCIASGCFSWDNG</sequence>
<evidence type="ECO:0000313" key="1">
    <source>
        <dbReference type="EMBL" id="MBW32480.1"/>
    </source>
</evidence>
<proteinExistence type="predicted"/>
<protein>
    <submittedName>
        <fullName evidence="1">Putative secreted peptide</fullName>
    </submittedName>
</protein>
<dbReference type="AlphaFoldDB" id="A0A2M3ZVK2"/>
<dbReference type="EMBL" id="GGFM01011729">
    <property type="protein sequence ID" value="MBW32480.1"/>
    <property type="molecule type" value="Transcribed_RNA"/>
</dbReference>
<name>A0A2M3ZVK2_9DIPT</name>
<organism evidence="1">
    <name type="scientific">Anopheles braziliensis</name>
    <dbReference type="NCBI Taxonomy" id="58242"/>
    <lineage>
        <taxon>Eukaryota</taxon>
        <taxon>Metazoa</taxon>
        <taxon>Ecdysozoa</taxon>
        <taxon>Arthropoda</taxon>
        <taxon>Hexapoda</taxon>
        <taxon>Insecta</taxon>
        <taxon>Pterygota</taxon>
        <taxon>Neoptera</taxon>
        <taxon>Endopterygota</taxon>
        <taxon>Diptera</taxon>
        <taxon>Nematocera</taxon>
        <taxon>Culicoidea</taxon>
        <taxon>Culicidae</taxon>
        <taxon>Anophelinae</taxon>
        <taxon>Anopheles</taxon>
    </lineage>
</organism>
<accession>A0A2M3ZVK2</accession>
<reference evidence="1" key="1">
    <citation type="submission" date="2018-01" db="EMBL/GenBank/DDBJ databases">
        <title>An insight into the sialome of Amazonian anophelines.</title>
        <authorList>
            <person name="Ribeiro J.M."/>
            <person name="Scarpassa V."/>
            <person name="Calvo E."/>
        </authorList>
    </citation>
    <scope>NUCLEOTIDE SEQUENCE</scope>
    <source>
        <tissue evidence="1">Salivary glands</tissue>
    </source>
</reference>